<evidence type="ECO:0000313" key="2">
    <source>
        <dbReference type="Proteomes" id="UP000001890"/>
    </source>
</evidence>
<dbReference type="PATRIC" id="fig|29447.3.peg.1086"/>
<proteinExistence type="predicted"/>
<organism evidence="1 2">
    <name type="scientific">Xanthomonas albilineans (strain GPE PC73 / CFBP 7063)</name>
    <dbReference type="NCBI Taxonomy" id="380358"/>
    <lineage>
        <taxon>Bacteria</taxon>
        <taxon>Pseudomonadati</taxon>
        <taxon>Pseudomonadota</taxon>
        <taxon>Gammaproteobacteria</taxon>
        <taxon>Lysobacterales</taxon>
        <taxon>Lysobacteraceae</taxon>
        <taxon>Xanthomonas</taxon>
    </lineage>
</organism>
<accession>D2U8C3</accession>
<dbReference type="OrthoDB" id="6003795at2"/>
<protein>
    <submittedName>
        <fullName evidence="1">Uncharacterized protein</fullName>
    </submittedName>
</protein>
<sequence>MTDISHEHRIKAVLQGMRRAERHKAGRLANTSDMLSLIDGAAYGAPEDAQRALDWLARDGTLGYLNENDLSNVGETICIVWNGCGGDFPAMAQWFTTTQLTGDRTALQALREGDSPDLLAAARAAFIH</sequence>
<evidence type="ECO:0000313" key="1">
    <source>
        <dbReference type="EMBL" id="CBA15603.1"/>
    </source>
</evidence>
<keyword evidence="2" id="KW-1185">Reference proteome</keyword>
<gene>
    <name evidence="1" type="ordered locus">XALc_1089</name>
</gene>
<dbReference type="RefSeq" id="WP_012915608.1">
    <property type="nucleotide sequence ID" value="NC_013722.1"/>
</dbReference>
<dbReference type="EMBL" id="FP565176">
    <property type="protein sequence ID" value="CBA15603.1"/>
    <property type="molecule type" value="Genomic_DNA"/>
</dbReference>
<dbReference type="STRING" id="380358.XALC_1089"/>
<dbReference type="Proteomes" id="UP000001890">
    <property type="component" value="Chromosome"/>
</dbReference>
<dbReference type="KEGG" id="xal:XALC_1089"/>
<dbReference type="AlphaFoldDB" id="D2U8C3"/>
<reference evidence="1 2" key="1">
    <citation type="journal article" date="2009" name="BMC Genomics">
        <title>The complete genome sequence of Xanthomonas albilineans provides new insights into the reductive genome evolution of the xylem-limited Xanthomonadaceae.</title>
        <authorList>
            <person name="Pieretti I."/>
            <person name="Royer M."/>
            <person name="Barbe V."/>
            <person name="Carrere S."/>
            <person name="Koebnik R."/>
            <person name="Cociancich S."/>
            <person name="Couloux A."/>
            <person name="Darrasse A."/>
            <person name="Gouzy J."/>
            <person name="Jacques M.A."/>
            <person name="Lauber E."/>
            <person name="Manceau C."/>
            <person name="Mangenot S."/>
            <person name="Poussier S."/>
            <person name="Segurens B."/>
            <person name="Szurek B."/>
            <person name="Verdier V."/>
            <person name="Arlat M."/>
            <person name="Rott P."/>
        </authorList>
    </citation>
    <scope>NUCLEOTIDE SEQUENCE [LARGE SCALE GENOMIC DNA]</scope>
    <source>
        <strain evidence="2">GPE PC73 / CFBP 7063</strain>
    </source>
</reference>
<name>D2U8C3_XANAP</name>
<dbReference type="GeneID" id="57876405"/>